<dbReference type="PANTHER" id="PTHR46551">
    <property type="entry name" value="SAP DOMAIN-CONTAINING RIBONUCLEOPROTEIN"/>
    <property type="match status" value="1"/>
</dbReference>
<evidence type="ECO:0000256" key="3">
    <source>
        <dbReference type="SAM" id="MobiDB-lite"/>
    </source>
</evidence>
<feature type="region of interest" description="Disordered" evidence="3">
    <location>
        <begin position="141"/>
        <end position="199"/>
    </location>
</feature>
<gene>
    <name evidence="5" type="ORF">DNF11_0024</name>
</gene>
<dbReference type="Pfam" id="PF18592">
    <property type="entry name" value="Tho1_MOS11_C"/>
    <property type="match status" value="1"/>
</dbReference>
<reference evidence="5 6" key="1">
    <citation type="submission" date="2018-10" db="EMBL/GenBank/DDBJ databases">
        <title>Complete genome sequence of Malassezia restricta CBS 7877.</title>
        <authorList>
            <person name="Morand S.C."/>
            <person name="Bertignac M."/>
            <person name="Iltis A."/>
            <person name="Kolder I."/>
            <person name="Pirovano W."/>
            <person name="Jourdain R."/>
            <person name="Clavaud C."/>
        </authorList>
    </citation>
    <scope>NUCLEOTIDE SEQUENCE [LARGE SCALE GENOMIC DNA]</scope>
    <source>
        <strain evidence="5 6">CBS 7877</strain>
    </source>
</reference>
<dbReference type="VEuPathDB" id="FungiDB:DNF11_0024"/>
<name>A0A3G2RZ27_MALR7</name>
<keyword evidence="1" id="KW-0597">Phosphoprotein</keyword>
<feature type="region of interest" description="Disordered" evidence="3">
    <location>
        <begin position="21"/>
        <end position="98"/>
    </location>
</feature>
<proteinExistence type="inferred from homology"/>
<dbReference type="OrthoDB" id="272357at2759"/>
<dbReference type="STRING" id="425264.A0A3G2RZ27"/>
<comment type="similarity">
    <text evidence="2">Belongs to the SAP domain-containing ribonucleoprotein family.</text>
</comment>
<evidence type="ECO:0000313" key="6">
    <source>
        <dbReference type="Proteomes" id="UP000269793"/>
    </source>
</evidence>
<dbReference type="InterPro" id="IPR036361">
    <property type="entry name" value="SAP_dom_sf"/>
</dbReference>
<dbReference type="SMART" id="SM00513">
    <property type="entry name" value="SAP"/>
    <property type="match status" value="1"/>
</dbReference>
<evidence type="ECO:0000256" key="2">
    <source>
        <dbReference type="ARBA" id="ARBA00046328"/>
    </source>
</evidence>
<dbReference type="EMBL" id="CP033148">
    <property type="protein sequence ID" value="AYO40974.1"/>
    <property type="molecule type" value="Genomic_DNA"/>
</dbReference>
<dbReference type="Pfam" id="PF02037">
    <property type="entry name" value="SAP"/>
    <property type="match status" value="1"/>
</dbReference>
<feature type="domain" description="SAP" evidence="4">
    <location>
        <begin position="5"/>
        <end position="39"/>
    </location>
</feature>
<evidence type="ECO:0000256" key="1">
    <source>
        <dbReference type="ARBA" id="ARBA00022553"/>
    </source>
</evidence>
<keyword evidence="6" id="KW-1185">Reference proteome</keyword>
<dbReference type="Proteomes" id="UP000269793">
    <property type="component" value="Chromosome I"/>
</dbReference>
<dbReference type="GO" id="GO:0016973">
    <property type="term" value="P:poly(A)+ mRNA export from nucleus"/>
    <property type="evidence" value="ECO:0007669"/>
    <property type="project" value="TreeGrafter"/>
</dbReference>
<dbReference type="Gene3D" id="1.10.720.30">
    <property type="entry name" value="SAP domain"/>
    <property type="match status" value="1"/>
</dbReference>
<dbReference type="InterPro" id="IPR003034">
    <property type="entry name" value="SAP_dom"/>
</dbReference>
<dbReference type="InterPro" id="IPR040746">
    <property type="entry name" value="THO1_MOS11_C"/>
</dbReference>
<dbReference type="PROSITE" id="PS50800">
    <property type="entry name" value="SAP"/>
    <property type="match status" value="1"/>
</dbReference>
<protein>
    <recommendedName>
        <fullName evidence="4">SAP domain-containing protein</fullName>
    </recommendedName>
</protein>
<dbReference type="GO" id="GO:0005634">
    <property type="term" value="C:nucleus"/>
    <property type="evidence" value="ECO:0007669"/>
    <property type="project" value="TreeGrafter"/>
</dbReference>
<accession>A0A3G2RZ27</accession>
<evidence type="ECO:0000259" key="4">
    <source>
        <dbReference type="PROSITE" id="PS50800"/>
    </source>
</evidence>
<organism evidence="5 6">
    <name type="scientific">Malassezia restricta (strain ATCC 96810 / NBRC 103918 / CBS 7877)</name>
    <name type="common">Seborrheic dermatitis infection agent</name>
    <dbReference type="NCBI Taxonomy" id="425264"/>
    <lineage>
        <taxon>Eukaryota</taxon>
        <taxon>Fungi</taxon>
        <taxon>Dikarya</taxon>
        <taxon>Basidiomycota</taxon>
        <taxon>Ustilaginomycotina</taxon>
        <taxon>Malasseziomycetes</taxon>
        <taxon>Malasseziales</taxon>
        <taxon>Malasseziaceae</taxon>
        <taxon>Malassezia</taxon>
    </lineage>
</organism>
<feature type="compositionally biased region" description="Basic and acidic residues" evidence="3">
    <location>
        <begin position="89"/>
        <end position="98"/>
    </location>
</feature>
<dbReference type="SUPFAM" id="SSF68906">
    <property type="entry name" value="SAP domain"/>
    <property type="match status" value="1"/>
</dbReference>
<dbReference type="AlphaFoldDB" id="A0A3G2RZ27"/>
<sequence>MEAKLQTFKVAELKDLLLRANLSTSGNKPDLIKRLLENPEATKSLEASVGEAAPQPAEPPKQDTPAPAAEPTRDPAPQNAEPVASGKPSETERKNALLAELEKRKARAIRFGQPYEDVEKQILRIQKFGIEEDAHTNRLDTELKKDHGKRGAPVKPAPAASAEPEVDPEELERRKRRAERFGLVPNETKEHAEKKKRVA</sequence>
<dbReference type="InterPro" id="IPR052240">
    <property type="entry name" value="SAP_domain_ribonucleoprotein"/>
</dbReference>
<evidence type="ECO:0000313" key="5">
    <source>
        <dbReference type="EMBL" id="AYO40974.1"/>
    </source>
</evidence>
<dbReference type="PANTHER" id="PTHR46551:SF1">
    <property type="entry name" value="SAP DOMAIN-CONTAINING RIBONUCLEOPROTEIN"/>
    <property type="match status" value="1"/>
</dbReference>